<protein>
    <submittedName>
        <fullName evidence="2">Uncharacterized protein</fullName>
    </submittedName>
</protein>
<proteinExistence type="predicted"/>
<sequence>MTDIEGETRRFLSECPRVACHKPRFPTPEKAESNEGNRAEGVHRPRDSRPATRGSLFRVKVSSGRAAPSSPPPLIYTASSNAASRERKMFPDIPDVL</sequence>
<reference evidence="2 3" key="1">
    <citation type="submission" date="2019-03" db="EMBL/GenBank/DDBJ databases">
        <title>First draft genome of Liparis tanakae, snailfish: a comprehensive survey of snailfish specific genes.</title>
        <authorList>
            <person name="Kim W."/>
            <person name="Song I."/>
            <person name="Jeong J.-H."/>
            <person name="Kim D."/>
            <person name="Kim S."/>
            <person name="Ryu S."/>
            <person name="Song J.Y."/>
            <person name="Lee S.K."/>
        </authorList>
    </citation>
    <scope>NUCLEOTIDE SEQUENCE [LARGE SCALE GENOMIC DNA]</scope>
    <source>
        <tissue evidence="2">Muscle</tissue>
    </source>
</reference>
<organism evidence="2 3">
    <name type="scientific">Liparis tanakae</name>
    <name type="common">Tanaka's snailfish</name>
    <dbReference type="NCBI Taxonomy" id="230148"/>
    <lineage>
        <taxon>Eukaryota</taxon>
        <taxon>Metazoa</taxon>
        <taxon>Chordata</taxon>
        <taxon>Craniata</taxon>
        <taxon>Vertebrata</taxon>
        <taxon>Euteleostomi</taxon>
        <taxon>Actinopterygii</taxon>
        <taxon>Neopterygii</taxon>
        <taxon>Teleostei</taxon>
        <taxon>Neoteleostei</taxon>
        <taxon>Acanthomorphata</taxon>
        <taxon>Eupercaria</taxon>
        <taxon>Perciformes</taxon>
        <taxon>Cottioidei</taxon>
        <taxon>Cottales</taxon>
        <taxon>Liparidae</taxon>
        <taxon>Liparis</taxon>
    </lineage>
</organism>
<dbReference type="Proteomes" id="UP000314294">
    <property type="component" value="Unassembled WGS sequence"/>
</dbReference>
<accession>A0A4Z2GMD8</accession>
<evidence type="ECO:0000313" key="3">
    <source>
        <dbReference type="Proteomes" id="UP000314294"/>
    </source>
</evidence>
<comment type="caution">
    <text evidence="2">The sequence shown here is derived from an EMBL/GenBank/DDBJ whole genome shotgun (WGS) entry which is preliminary data.</text>
</comment>
<feature type="compositionally biased region" description="Basic and acidic residues" evidence="1">
    <location>
        <begin position="27"/>
        <end position="50"/>
    </location>
</feature>
<evidence type="ECO:0000256" key="1">
    <source>
        <dbReference type="SAM" id="MobiDB-lite"/>
    </source>
</evidence>
<dbReference type="EMBL" id="SRLO01000486">
    <property type="protein sequence ID" value="TNN54391.1"/>
    <property type="molecule type" value="Genomic_DNA"/>
</dbReference>
<evidence type="ECO:0000313" key="2">
    <source>
        <dbReference type="EMBL" id="TNN54391.1"/>
    </source>
</evidence>
<feature type="region of interest" description="Disordered" evidence="1">
    <location>
        <begin position="20"/>
        <end position="97"/>
    </location>
</feature>
<keyword evidence="3" id="KW-1185">Reference proteome</keyword>
<gene>
    <name evidence="2" type="ORF">EYF80_035409</name>
</gene>
<name>A0A4Z2GMD8_9TELE</name>
<dbReference type="AlphaFoldDB" id="A0A4Z2GMD8"/>